<evidence type="ECO:0000256" key="2">
    <source>
        <dbReference type="ARBA" id="ARBA00022801"/>
    </source>
</evidence>
<dbReference type="PANTHER" id="PTHR43788:SF8">
    <property type="entry name" value="DNA-BINDING PROTEIN SMUBP-2"/>
    <property type="match status" value="1"/>
</dbReference>
<keyword evidence="4" id="KW-0067">ATP-binding</keyword>
<dbReference type="PANTHER" id="PTHR43788">
    <property type="entry name" value="DNA2/NAM7 HELICASE FAMILY MEMBER"/>
    <property type="match status" value="1"/>
</dbReference>
<accession>A0A9E2KVJ8</accession>
<sequence>MENIKELNLITYSKETVNIVDNPEIVDINNFIDTESLTNNFFNNGVTTLNINVYKDFEERIKDLENAESIEAYNSLIKEIKNSNPNLFQELNEFGIEYNDKNNFLINKNNIFNNFVDNLLLVYPNVLKKWLSTDLWNSEEQLYLSYGLVSGMVNPTHPINAFIFNRKVNVNKDFLTIQLNLEENTVINYKAILYILDFANNYVVDFKDSFANVDEFLSYLSEIINYNVPVVEETSLVSYLNAFSKNKSTLKFIPSYTFISYNLEKSKLILEDETIKPSDVTILNTPLTNDISYYKNQEINGEPLIQINKPLNIFQKFAIRSAINENTLIYGPPGTGKSEIISNIVANLMIKNVTVMMTCEKQDAMNVVYTRLNELKDFTLKIDNEYGDKYSFFKQISNLFDKLGNIVAPASKSSLGKKVNDIYKFISENERASDYYLLNKDFSNLIRDYIKFCNARDSRDNDYKSYVIAKTNINKFINDRSSEILEMYNRFSSLYPRIQNEIDFIIKISEYDNYIQLWNISKDEVVNLINVRNDFTTYLVNDCGIKNVNSISYEKISKNVKLLETFLENTWLSSNSNFIESLREEPVELFKTYKIMCEINDSLNRAFSATAGDKAKTVKKVNNALQWLVDNASSHPMFIEKMSKLSDEDKIYGIYNYFEQNSLNVNKKPTVKYPNNEQKVKEYKIIYNCILMFNQIKISTFSGSSLIELCKVQNGKEIFTPINTWFLVNKNYLSEQFFDLFNKKVEYFNTEIINSFYKTKLNEIGIFLRIENDYQSEILYANKFLADLNLNNVVKDYIRSNTDCVARLNSVMYEIFVDYLRDKILKQNEEFKKNLLEMAKLAYNTTNLPEIDEFILKYYDQLKVIFPVWFLKPDLIAQYIPFEKEVFDYVIFDEASQIVLEKTYSILYRAKKAVICGDPKQLQPEVGEYIKEKLPKSNEIDKISFDASISLLDRARTSYWNTFYLKNHYRSVSHKLIDYSNWNFYNNQLVYVSKNKNKVPPFEINTLTDGKCVDNVNDFEARTLIKRLKELLKSEEAKKFNDILIITFTNEQAEYIKKLINDNPIENDEIIRLMKENRIGINYIPGLQGAEADVCLISVVFDVNTTDLGLLSLRDASSFLNVAITRAKYQNIIFKSLNFKNADLAWQGKNSLFLNYVRYLDDLEEKINDAKMNAVEKPTINNNVPNSSFKLELMEKLTEYFEKTNSPLKCVMNLNIGTFTIDIAIYNEDVSNIKTILMLNEYKKYVNYEEFVWDLDKYSLLKSNGYEVLILQEINWLSDQNEVINTIQTFIDNLEKY</sequence>
<dbReference type="InterPro" id="IPR027417">
    <property type="entry name" value="P-loop_NTPase"/>
</dbReference>
<evidence type="ECO:0000313" key="6">
    <source>
        <dbReference type="EMBL" id="MBU3830829.1"/>
    </source>
</evidence>
<dbReference type="InterPro" id="IPR050534">
    <property type="entry name" value="Coronavir_polyprotein_1ab"/>
</dbReference>
<keyword evidence="1" id="KW-0547">Nucleotide-binding</keyword>
<reference evidence="6" key="1">
    <citation type="journal article" date="2021" name="PeerJ">
        <title>Extensive microbial diversity within the chicken gut microbiome revealed by metagenomics and culture.</title>
        <authorList>
            <person name="Gilroy R."/>
            <person name="Ravi A."/>
            <person name="Getino M."/>
            <person name="Pursley I."/>
            <person name="Horton D.L."/>
            <person name="Alikhan N.F."/>
            <person name="Baker D."/>
            <person name="Gharbi K."/>
            <person name="Hall N."/>
            <person name="Watson M."/>
            <person name="Adriaenssens E.M."/>
            <person name="Foster-Nyarko E."/>
            <person name="Jarju S."/>
            <person name="Secka A."/>
            <person name="Antonio M."/>
            <person name="Oren A."/>
            <person name="Chaudhuri R.R."/>
            <person name="La Ragione R."/>
            <person name="Hildebrand F."/>
            <person name="Pallen M.J."/>
        </authorList>
    </citation>
    <scope>NUCLEOTIDE SEQUENCE</scope>
    <source>
        <strain evidence="6">A5-1222</strain>
    </source>
</reference>
<dbReference type="GO" id="GO:0016787">
    <property type="term" value="F:hydrolase activity"/>
    <property type="evidence" value="ECO:0007669"/>
    <property type="project" value="UniProtKB-KW"/>
</dbReference>
<dbReference type="EMBL" id="JAHLFM010000024">
    <property type="protein sequence ID" value="MBU3830829.1"/>
    <property type="molecule type" value="Genomic_DNA"/>
</dbReference>
<keyword evidence="2" id="KW-0378">Hydrolase</keyword>
<evidence type="ECO:0000256" key="3">
    <source>
        <dbReference type="ARBA" id="ARBA00022806"/>
    </source>
</evidence>
<dbReference type="SUPFAM" id="SSF52540">
    <property type="entry name" value="P-loop containing nucleoside triphosphate hydrolases"/>
    <property type="match status" value="2"/>
</dbReference>
<feature type="domain" description="DNA2/NAM7 helicase-like C-terminal" evidence="5">
    <location>
        <begin position="949"/>
        <end position="1134"/>
    </location>
</feature>
<dbReference type="Gene3D" id="3.40.50.300">
    <property type="entry name" value="P-loop containing nucleotide triphosphate hydrolases"/>
    <property type="match status" value="3"/>
</dbReference>
<proteinExistence type="predicted"/>
<dbReference type="Pfam" id="PF13087">
    <property type="entry name" value="AAA_12"/>
    <property type="match status" value="1"/>
</dbReference>
<keyword evidence="3" id="KW-0347">Helicase</keyword>
<dbReference type="InterPro" id="IPR041679">
    <property type="entry name" value="DNA2/NAM7-like_C"/>
</dbReference>
<evidence type="ECO:0000259" key="5">
    <source>
        <dbReference type="Pfam" id="PF13087"/>
    </source>
</evidence>
<organism evidence="6 7">
    <name type="scientific">Candidatus Ureaplasma intestinipullorum</name>
    <dbReference type="NCBI Taxonomy" id="2838770"/>
    <lineage>
        <taxon>Bacteria</taxon>
        <taxon>Bacillati</taxon>
        <taxon>Mycoplasmatota</taxon>
        <taxon>Mycoplasmoidales</taxon>
        <taxon>Mycoplasmoidaceae</taxon>
        <taxon>Ureaplasma</taxon>
    </lineage>
</organism>
<reference evidence="6" key="2">
    <citation type="submission" date="2021-04" db="EMBL/GenBank/DDBJ databases">
        <authorList>
            <person name="Gilroy R."/>
        </authorList>
    </citation>
    <scope>NUCLEOTIDE SEQUENCE</scope>
    <source>
        <strain evidence="6">A5-1222</strain>
    </source>
</reference>
<comment type="caution">
    <text evidence="6">The sequence shown here is derived from an EMBL/GenBank/DDBJ whole genome shotgun (WGS) entry which is preliminary data.</text>
</comment>
<name>A0A9E2KVJ8_9BACT</name>
<evidence type="ECO:0000256" key="1">
    <source>
        <dbReference type="ARBA" id="ARBA00022741"/>
    </source>
</evidence>
<protein>
    <recommendedName>
        <fullName evidence="5">DNA2/NAM7 helicase-like C-terminal domain-containing protein</fullName>
    </recommendedName>
</protein>
<evidence type="ECO:0000256" key="4">
    <source>
        <dbReference type="ARBA" id="ARBA00022840"/>
    </source>
</evidence>
<evidence type="ECO:0000313" key="7">
    <source>
        <dbReference type="Proteomes" id="UP000824247"/>
    </source>
</evidence>
<dbReference type="GO" id="GO:0043139">
    <property type="term" value="F:5'-3' DNA helicase activity"/>
    <property type="evidence" value="ECO:0007669"/>
    <property type="project" value="TreeGrafter"/>
</dbReference>
<dbReference type="GO" id="GO:0005524">
    <property type="term" value="F:ATP binding"/>
    <property type="evidence" value="ECO:0007669"/>
    <property type="project" value="UniProtKB-KW"/>
</dbReference>
<dbReference type="Proteomes" id="UP000824247">
    <property type="component" value="Unassembled WGS sequence"/>
</dbReference>
<gene>
    <name evidence="6" type="ORF">H9897_01615</name>
</gene>